<evidence type="ECO:0000259" key="3">
    <source>
        <dbReference type="Pfam" id="PF11702"/>
    </source>
</evidence>
<feature type="compositionally biased region" description="Polar residues" evidence="1">
    <location>
        <begin position="123"/>
        <end position="133"/>
    </location>
</feature>
<keyword evidence="5" id="KW-1185">Reference proteome</keyword>
<dbReference type="Proteomes" id="UP000322873">
    <property type="component" value="Unassembled WGS sequence"/>
</dbReference>
<dbReference type="GO" id="GO:0006808">
    <property type="term" value="P:regulation of nitrogen utilization"/>
    <property type="evidence" value="ECO:0007669"/>
    <property type="project" value="TreeGrafter"/>
</dbReference>
<dbReference type="InterPro" id="IPR021711">
    <property type="entry name" value="DUF3295"/>
</dbReference>
<dbReference type="PANTHER" id="PTHR28014:SF1">
    <property type="entry name" value="NEGATIVE REGULATOR OF RAS-CAMP PATHWAY"/>
    <property type="match status" value="1"/>
</dbReference>
<feature type="region of interest" description="Disordered" evidence="1">
    <location>
        <begin position="433"/>
        <end position="466"/>
    </location>
</feature>
<evidence type="ECO:0000256" key="1">
    <source>
        <dbReference type="SAM" id="MobiDB-lite"/>
    </source>
</evidence>
<proteinExistence type="predicted"/>
<evidence type="ECO:0000313" key="4">
    <source>
        <dbReference type="EMBL" id="KAA8565996.1"/>
    </source>
</evidence>
<comment type="caution">
    <text evidence="4">The sequence shown here is derived from an EMBL/GenBank/DDBJ whole genome shotgun (WGS) entry which is preliminary data.</text>
</comment>
<evidence type="ECO:0000313" key="5">
    <source>
        <dbReference type="Proteomes" id="UP000322873"/>
    </source>
</evidence>
<sequence>MPSRLNAPVLTVDAGLIHKVDTRNVENLYSMWTVFSRCAGSLEEGRRLENLSWRLWNRETFCCEPTSEANATTPAISISSRSSEGQYSNDVPELSGSLDSLVDEEAIEFEESTDASPLDISHPQIQRQDSCNGRSRGRERHITPDDLEKMVITIKEKKDLAPLTITTPYLAPLAERIPEFIQPKYQSPTPAMVANDSLSINSSAPSVNPEFVTGTPEKSATSVVKGFSLSPAHVSSSMRSMPLNNVPSSIPTADIAAADSSKALAPKKKQMFALGGSSGEDSLSEQAVSIDNKPLTLPKKKPAKFSFGGSSNEDESSLPNRMQPRSALTDKLQKPLPKKQTSFQEEVATRTIQEEAFDDDVFETDDEDDVDESAIDDDEDDSSDWEDSNEESGNASIDEKTFFQRVDSRPQLTSRRSLITTMLHQNDRAQALATEASRSTPALRRSRNSSPNGPSLAASPESDEAPLMMKNGLRPIAEIPRGAQPIMKTTTSSTAHHQALSPRTTRRNMLATELTVSLRQNLLWERKQKSSVNEAAAALKRRHTAHDVANLKQYPERVYMDKEDQALNSSWNQYFSQGLGEYHSKGCNNSIQQIYKFGSRYILVHIQSHNDFTVNCIHRHGVFLAQKHDVRNISWDSIGHELMSLLFSICTIAIVLQHGIWEETFSLSLFLFPFTYSHSDIGRMGQQLPHKSYQGVYNFVSSGIGSYSGMGFVQYPIIWEERDWYGVNWRGNIWFGFFSFFFFHFTQKLFGKAR</sequence>
<reference evidence="4 5" key="1">
    <citation type="submission" date="2019-06" db="EMBL/GenBank/DDBJ databases">
        <title>Genome Sequence of the Brown Rot Fungal Pathogen Monilinia fructicola.</title>
        <authorList>
            <person name="De Miccolis Angelini R.M."/>
            <person name="Landi L."/>
            <person name="Abate D."/>
            <person name="Pollastro S."/>
            <person name="Romanazzi G."/>
            <person name="Faretra F."/>
        </authorList>
    </citation>
    <scope>NUCLEOTIDE SEQUENCE [LARGE SCALE GENOMIC DNA]</scope>
    <source>
        <strain evidence="4 5">Mfrc123</strain>
    </source>
</reference>
<feature type="compositionally biased region" description="Acidic residues" evidence="1">
    <location>
        <begin position="355"/>
        <end position="390"/>
    </location>
</feature>
<dbReference type="Pfam" id="PF08550">
    <property type="entry name" value="GATA_AreA"/>
    <property type="match status" value="1"/>
</dbReference>
<accession>A0A5M9JE85</accession>
<evidence type="ECO:0000259" key="2">
    <source>
        <dbReference type="Pfam" id="PF08550"/>
    </source>
</evidence>
<dbReference type="VEuPathDB" id="FungiDB:MFRU_022g00360"/>
<organism evidence="4 5">
    <name type="scientific">Monilinia fructicola</name>
    <name type="common">Brown rot fungus</name>
    <name type="synonym">Ciboria fructicola</name>
    <dbReference type="NCBI Taxonomy" id="38448"/>
    <lineage>
        <taxon>Eukaryota</taxon>
        <taxon>Fungi</taxon>
        <taxon>Dikarya</taxon>
        <taxon>Ascomycota</taxon>
        <taxon>Pezizomycotina</taxon>
        <taxon>Leotiomycetes</taxon>
        <taxon>Helotiales</taxon>
        <taxon>Sclerotiniaceae</taxon>
        <taxon>Monilinia</taxon>
    </lineage>
</organism>
<dbReference type="InterPro" id="IPR013860">
    <property type="entry name" value="AreA_GATA"/>
</dbReference>
<dbReference type="EMBL" id="VICG01000013">
    <property type="protein sequence ID" value="KAA8565996.1"/>
    <property type="molecule type" value="Genomic_DNA"/>
</dbReference>
<dbReference type="GO" id="GO:0005737">
    <property type="term" value="C:cytoplasm"/>
    <property type="evidence" value="ECO:0007669"/>
    <property type="project" value="TreeGrafter"/>
</dbReference>
<feature type="domain" description="Nitrogen regulatory protein areA GATA-like" evidence="2">
    <location>
        <begin position="31"/>
        <end position="58"/>
    </location>
</feature>
<dbReference type="GO" id="GO:0031930">
    <property type="term" value="P:mitochondria-nucleus signaling pathway"/>
    <property type="evidence" value="ECO:0007669"/>
    <property type="project" value="TreeGrafter"/>
</dbReference>
<name>A0A5M9JE85_MONFR</name>
<protein>
    <submittedName>
        <fullName evidence="4">Uncharacterized protein</fullName>
    </submittedName>
</protein>
<dbReference type="Pfam" id="PF11702">
    <property type="entry name" value="DUF3295"/>
    <property type="match status" value="1"/>
</dbReference>
<feature type="region of interest" description="Disordered" evidence="1">
    <location>
        <begin position="109"/>
        <end position="144"/>
    </location>
</feature>
<feature type="region of interest" description="Disordered" evidence="1">
    <location>
        <begin position="293"/>
        <end position="397"/>
    </location>
</feature>
<feature type="domain" description="DUF3295" evidence="3">
    <location>
        <begin position="292"/>
        <end position="586"/>
    </location>
</feature>
<dbReference type="AlphaFoldDB" id="A0A5M9JE85"/>
<gene>
    <name evidence="4" type="ORF">EYC84_009797</name>
</gene>
<feature type="compositionally biased region" description="Polar residues" evidence="1">
    <location>
        <begin position="72"/>
        <end position="89"/>
    </location>
</feature>
<dbReference type="GO" id="GO:0000122">
    <property type="term" value="P:negative regulation of transcription by RNA polymerase II"/>
    <property type="evidence" value="ECO:0007669"/>
    <property type="project" value="TreeGrafter"/>
</dbReference>
<feature type="region of interest" description="Disordered" evidence="1">
    <location>
        <begin position="72"/>
        <end position="95"/>
    </location>
</feature>
<dbReference type="InterPro" id="IPR053043">
    <property type="entry name" value="Ras-cAMP_regulatory"/>
</dbReference>
<dbReference type="PANTHER" id="PTHR28014">
    <property type="entry name" value="NEGATIVE REGULATOR OF RAS-CAMP PATHWAY"/>
    <property type="match status" value="1"/>
</dbReference>